<dbReference type="Proteomes" id="UP000501914">
    <property type="component" value="Chromosome"/>
</dbReference>
<dbReference type="InterPro" id="IPR002575">
    <property type="entry name" value="Aminoglycoside_PTrfase"/>
</dbReference>
<dbReference type="EMBL" id="CP048852">
    <property type="protein sequence ID" value="QIW81137.1"/>
    <property type="molecule type" value="Genomic_DNA"/>
</dbReference>
<dbReference type="PANTHER" id="PTHR39179:SF1">
    <property type="entry name" value="SPORE COAT PROTEIN I"/>
    <property type="match status" value="1"/>
</dbReference>
<evidence type="ECO:0000313" key="3">
    <source>
        <dbReference type="Proteomes" id="UP000501914"/>
    </source>
</evidence>
<dbReference type="Pfam" id="PF01636">
    <property type="entry name" value="APH"/>
    <property type="match status" value="1"/>
</dbReference>
<proteinExistence type="predicted"/>
<dbReference type="InterPro" id="IPR047175">
    <property type="entry name" value="CotS-like"/>
</dbReference>
<name>A0A6H0WNQ7_9BACI</name>
<keyword evidence="2" id="KW-0167">Capsid protein</keyword>
<dbReference type="KEGG" id="bteq:G4P54_15655"/>
<dbReference type="InterPro" id="IPR011009">
    <property type="entry name" value="Kinase-like_dom_sf"/>
</dbReference>
<protein>
    <submittedName>
        <fullName evidence="2">CotS family spore coat protein</fullName>
    </submittedName>
</protein>
<feature type="domain" description="Aminoglycoside phosphotransferase" evidence="1">
    <location>
        <begin position="51"/>
        <end position="278"/>
    </location>
</feature>
<dbReference type="NCBIfam" id="TIGR02906">
    <property type="entry name" value="spore_CotS"/>
    <property type="match status" value="1"/>
</dbReference>
<reference evidence="2 3" key="1">
    <citation type="submission" date="2020-02" db="EMBL/GenBank/DDBJ databases">
        <title>Genome sequencing, annotation and comparative genomic analysis of Bacillus tequilensis EA-CB0015, an effective biological control agent against Pseudocercospora fijiensis in banana plants.</title>
        <authorList>
            <person name="Cuellar-Gaviria T.Z."/>
            <person name="Ju K.-S."/>
            <person name="Villegas-Escobar V."/>
        </authorList>
    </citation>
    <scope>NUCLEOTIDE SEQUENCE [LARGE SCALE GENOMIC DNA]</scope>
    <source>
        <strain evidence="2 3">EA-CB0015</strain>
    </source>
</reference>
<dbReference type="RefSeq" id="WP_167873173.1">
    <property type="nucleotide sequence ID" value="NZ_CP048852.1"/>
</dbReference>
<keyword evidence="3" id="KW-1185">Reference proteome</keyword>
<dbReference type="SUPFAM" id="SSF56112">
    <property type="entry name" value="Protein kinase-like (PK-like)"/>
    <property type="match status" value="1"/>
</dbReference>
<evidence type="ECO:0000259" key="1">
    <source>
        <dbReference type="Pfam" id="PF01636"/>
    </source>
</evidence>
<dbReference type="GO" id="GO:0042601">
    <property type="term" value="C:endospore-forming forespore"/>
    <property type="evidence" value="ECO:0007669"/>
    <property type="project" value="TreeGrafter"/>
</dbReference>
<dbReference type="InterPro" id="IPR014255">
    <property type="entry name" value="Spore_coat_CotS"/>
</dbReference>
<accession>A0A6H0WNQ7</accession>
<evidence type="ECO:0000313" key="2">
    <source>
        <dbReference type="EMBL" id="QIW81137.1"/>
    </source>
</evidence>
<organism evidence="2 3">
    <name type="scientific">Bacillus tequilensis</name>
    <dbReference type="NCBI Taxonomy" id="227866"/>
    <lineage>
        <taxon>Bacteria</taxon>
        <taxon>Bacillati</taxon>
        <taxon>Bacillota</taxon>
        <taxon>Bacilli</taxon>
        <taxon>Bacillales</taxon>
        <taxon>Bacillaceae</taxon>
        <taxon>Bacillus</taxon>
    </lineage>
</organism>
<dbReference type="AlphaFoldDB" id="A0A6H0WNQ7"/>
<gene>
    <name evidence="2" type="ORF">G4P54_15655</name>
</gene>
<dbReference type="PANTHER" id="PTHR39179">
    <property type="entry name" value="SPORE COAT PROTEIN I"/>
    <property type="match status" value="1"/>
</dbReference>
<keyword evidence="2" id="KW-0946">Virion</keyword>
<sequence>MCPLMAENQEVIEEGNSSELPLSAEDERKLTELAENVLQGWDIQVEKIDVIQGNQMALVWKIHTDSGAVCLKRIHRPEKKALFSIFAQDYLAKKGMNVPGIRPNKKGSLYSKHGSFLFVVYDWIEGRPFELTVQSDLEFIMKGLADFHTASVGYQPPNGVPVFTKLGRWPNHYTKRCKQMDTWKLMAQMENEDPFSQLYLQEIDSFIEEGLRIKDRLLQSSYVPWTEQLKKSPNLCHQDYGTGNTLLGENEQIWVIDLDTVSFDLPIRDLRKMIIPLLDTTGVWDEETFHVMLNAYESRAPLTDEQKQVMFIDMLFPYELYDVIREKYVRKSALSKEELESAFEYERIKANALQQLI</sequence>
<dbReference type="Gene3D" id="3.30.200.20">
    <property type="entry name" value="Phosphorylase Kinase, domain 1"/>
    <property type="match status" value="1"/>
</dbReference>
<dbReference type="Gene3D" id="3.90.1200.10">
    <property type="match status" value="1"/>
</dbReference>